<keyword evidence="3" id="KW-0012">Acyltransferase</keyword>
<dbReference type="InterPro" id="IPR002656">
    <property type="entry name" value="Acyl_transf_3_dom"/>
</dbReference>
<evidence type="ECO:0000256" key="1">
    <source>
        <dbReference type="SAM" id="Phobius"/>
    </source>
</evidence>
<evidence type="ECO:0000313" key="4">
    <source>
        <dbReference type="Proteomes" id="UP000242877"/>
    </source>
</evidence>
<organism evidence="3 4">
    <name type="scientific">Ascosphaera apis ARSEF 7405</name>
    <dbReference type="NCBI Taxonomy" id="392613"/>
    <lineage>
        <taxon>Eukaryota</taxon>
        <taxon>Fungi</taxon>
        <taxon>Dikarya</taxon>
        <taxon>Ascomycota</taxon>
        <taxon>Pezizomycotina</taxon>
        <taxon>Eurotiomycetes</taxon>
        <taxon>Eurotiomycetidae</taxon>
        <taxon>Onygenales</taxon>
        <taxon>Ascosphaeraceae</taxon>
        <taxon>Ascosphaera</taxon>
    </lineage>
</organism>
<dbReference type="InterPro" id="IPR050879">
    <property type="entry name" value="Acyltransferase_3"/>
</dbReference>
<dbReference type="OrthoDB" id="5405781at2759"/>
<keyword evidence="1" id="KW-0812">Transmembrane</keyword>
<evidence type="ECO:0000313" key="3">
    <source>
        <dbReference type="EMBL" id="KZZ93923.1"/>
    </source>
</evidence>
<feature type="transmembrane region" description="Helical" evidence="1">
    <location>
        <begin position="56"/>
        <end position="77"/>
    </location>
</feature>
<feature type="transmembrane region" description="Helical" evidence="1">
    <location>
        <begin position="109"/>
        <end position="129"/>
    </location>
</feature>
<keyword evidence="1" id="KW-1133">Transmembrane helix</keyword>
<dbReference type="AlphaFoldDB" id="A0A162IIE8"/>
<keyword evidence="1" id="KW-0472">Membrane</keyword>
<sequence length="444" mass="49864">MTPPKRRDDNWIDGLRGVASFIVVTGHLCTCFVPYLLSPMKDEKGEQGMSIFQYPLLRLCVSGRAAVAIFFFITGFVNSLNPVKNARAGNTSVGLKNLARSTFTRSGRLVVPTTAATLIGWVLAETGVFSMAARSDSWWIQGVAEPPDPTFGAAVLHLLKTLVLSWDNGKMDFDKTHWTLVFFLKGSMRVYLALLAMTLLSKRSWYIITLFLYTYSWCTGDCLVGTNIYAGMFMAQLQIDLGSRATSLLPKIVPSIIIVASLFACSYPQENQQWKPWSKKMMDFMVSITPGGTEHSRYWMSVGATLLIFGVFFSRNARKVLTMPLFNFLGRVSFPVYLLHDTVIRTLLVWMVYGPSASRLPAKDAEGKPVPLQRVSSLAFFFIIPVFYAATYFIAYLWNWYVDPKCAKVVEWLKNLMFENEVDVQTGEKPAPLVAVTVDANERK</sequence>
<dbReference type="Proteomes" id="UP000242877">
    <property type="component" value="Unassembled WGS sequence"/>
</dbReference>
<proteinExistence type="predicted"/>
<feature type="transmembrane region" description="Helical" evidence="1">
    <location>
        <begin position="378"/>
        <end position="398"/>
    </location>
</feature>
<evidence type="ECO:0000259" key="2">
    <source>
        <dbReference type="Pfam" id="PF01757"/>
    </source>
</evidence>
<dbReference type="GO" id="GO:0016747">
    <property type="term" value="F:acyltransferase activity, transferring groups other than amino-acyl groups"/>
    <property type="evidence" value="ECO:0007669"/>
    <property type="project" value="InterPro"/>
</dbReference>
<feature type="domain" description="Acyltransferase 3" evidence="2">
    <location>
        <begin position="10"/>
        <end position="386"/>
    </location>
</feature>
<reference evidence="3 4" key="1">
    <citation type="journal article" date="2016" name="Genome Biol. Evol.">
        <title>Divergent and convergent evolution of fungal pathogenicity.</title>
        <authorList>
            <person name="Shang Y."/>
            <person name="Xiao G."/>
            <person name="Zheng P."/>
            <person name="Cen K."/>
            <person name="Zhan S."/>
            <person name="Wang C."/>
        </authorList>
    </citation>
    <scope>NUCLEOTIDE SEQUENCE [LARGE SCALE GENOMIC DNA]</scope>
    <source>
        <strain evidence="3 4">ARSEF 7405</strain>
    </source>
</reference>
<dbReference type="PANTHER" id="PTHR23028:SF128">
    <property type="entry name" value="ACYLTRANSFERASE 3 DOMAIN-CONTAINING PROTEIN"/>
    <property type="match status" value="1"/>
</dbReference>
<dbReference type="VEuPathDB" id="FungiDB:AAP_02016"/>
<feature type="transmembrane region" description="Helical" evidence="1">
    <location>
        <begin position="334"/>
        <end position="353"/>
    </location>
</feature>
<feature type="transmembrane region" description="Helical" evidence="1">
    <location>
        <begin position="178"/>
        <end position="199"/>
    </location>
</feature>
<dbReference type="EMBL" id="AZGZ01000007">
    <property type="protein sequence ID" value="KZZ93923.1"/>
    <property type="molecule type" value="Genomic_DNA"/>
</dbReference>
<dbReference type="PANTHER" id="PTHR23028">
    <property type="entry name" value="ACETYLTRANSFERASE"/>
    <property type="match status" value="1"/>
</dbReference>
<feature type="transmembrane region" description="Helical" evidence="1">
    <location>
        <begin position="205"/>
        <end position="231"/>
    </location>
</feature>
<protein>
    <submittedName>
        <fullName evidence="3">Acyltransferase family protein</fullName>
    </submittedName>
</protein>
<name>A0A162IIE8_9EURO</name>
<keyword evidence="4" id="KW-1185">Reference proteome</keyword>
<feature type="transmembrane region" description="Helical" evidence="1">
    <location>
        <begin position="15"/>
        <end position="36"/>
    </location>
</feature>
<comment type="caution">
    <text evidence="3">The sequence shown here is derived from an EMBL/GenBank/DDBJ whole genome shotgun (WGS) entry which is preliminary data.</text>
</comment>
<dbReference type="Pfam" id="PF01757">
    <property type="entry name" value="Acyl_transf_3"/>
    <property type="match status" value="1"/>
</dbReference>
<keyword evidence="3" id="KW-0808">Transferase</keyword>
<feature type="transmembrane region" description="Helical" evidence="1">
    <location>
        <begin position="296"/>
        <end position="313"/>
    </location>
</feature>
<gene>
    <name evidence="3" type="ORF">AAP_02016</name>
</gene>
<accession>A0A162IIE8</accession>